<dbReference type="InterPro" id="IPR000210">
    <property type="entry name" value="BTB/POZ_dom"/>
</dbReference>
<dbReference type="CDD" id="cd14733">
    <property type="entry name" value="BACK"/>
    <property type="match status" value="1"/>
</dbReference>
<comment type="caution">
    <text evidence="5">The sequence shown here is derived from an EMBL/GenBank/DDBJ whole genome shotgun (WGS) entry which is preliminary data.</text>
</comment>
<dbReference type="PROSITE" id="PS50097">
    <property type="entry name" value="BTB"/>
    <property type="match status" value="1"/>
</dbReference>
<evidence type="ECO:0000256" key="1">
    <source>
        <dbReference type="ARBA" id="ARBA00010846"/>
    </source>
</evidence>
<reference evidence="5" key="1">
    <citation type="submission" date="2019-03" db="EMBL/GenBank/DDBJ databases">
        <title>Long read genome sequence of the mycoparasitic Pythium oligandrum ATCC 38472 isolated from sugarbeet rhizosphere.</title>
        <authorList>
            <person name="Gaulin E."/>
        </authorList>
    </citation>
    <scope>NUCLEOTIDE SEQUENCE</scope>
    <source>
        <strain evidence="5">ATCC 38472_TT</strain>
    </source>
</reference>
<comment type="similarity">
    <text evidence="1">Belongs to the Tdpoz family.</text>
</comment>
<dbReference type="InterPro" id="IPR015915">
    <property type="entry name" value="Kelch-typ_b-propeller"/>
</dbReference>
<dbReference type="Pfam" id="PF24570">
    <property type="entry name" value="BACK_BPM_SPOP"/>
    <property type="match status" value="1"/>
</dbReference>
<dbReference type="SUPFAM" id="SSF54695">
    <property type="entry name" value="POZ domain"/>
    <property type="match status" value="1"/>
</dbReference>
<dbReference type="Gene3D" id="1.25.40.420">
    <property type="match status" value="1"/>
</dbReference>
<dbReference type="Gene3D" id="2.120.10.80">
    <property type="entry name" value="Kelch-type beta propeller"/>
    <property type="match status" value="2"/>
</dbReference>
<organism evidence="5 6">
    <name type="scientific">Pythium oligandrum</name>
    <name type="common">Mycoparasitic fungus</name>
    <dbReference type="NCBI Taxonomy" id="41045"/>
    <lineage>
        <taxon>Eukaryota</taxon>
        <taxon>Sar</taxon>
        <taxon>Stramenopiles</taxon>
        <taxon>Oomycota</taxon>
        <taxon>Peronosporomycetes</taxon>
        <taxon>Pythiales</taxon>
        <taxon>Pythiaceae</taxon>
        <taxon>Pythium</taxon>
    </lineage>
</organism>
<protein>
    <recommendedName>
        <fullName evidence="4">BTB domain-containing protein</fullName>
    </recommendedName>
</protein>
<dbReference type="InterPro" id="IPR011333">
    <property type="entry name" value="SKP1/BTB/POZ_sf"/>
</dbReference>
<dbReference type="PANTHER" id="PTHR46376">
    <property type="entry name" value="LEUCINE-ZIPPER-LIKE TRANSCRIPTIONAL REGULATOR 1"/>
    <property type="match status" value="1"/>
</dbReference>
<dbReference type="SMART" id="SM00612">
    <property type="entry name" value="Kelch"/>
    <property type="match status" value="5"/>
</dbReference>
<keyword evidence="2" id="KW-0880">Kelch repeat</keyword>
<dbReference type="Pfam" id="PF00651">
    <property type="entry name" value="BTB"/>
    <property type="match status" value="1"/>
</dbReference>
<dbReference type="InterPro" id="IPR006652">
    <property type="entry name" value="Kelch_1"/>
</dbReference>
<accession>A0A8K1CLD1</accession>
<name>A0A8K1CLD1_PYTOL</name>
<dbReference type="SUPFAM" id="SSF117281">
    <property type="entry name" value="Kelch motif"/>
    <property type="match status" value="1"/>
</dbReference>
<keyword evidence="3" id="KW-0677">Repeat</keyword>
<sequence length="491" mass="55580">MATSPRPAARSWFTVPCENPSAAPCVRALHACAIRKDSLYIFGGYDGSNRLNDFYEFNFTRKIWSVMLAIGAPPTPRDRHVGVVYKDSFYVFAGFDGTSRVNDFMEYNFLTQKWSIVTVNAGMAPTPRHSHSAVVYDKSMYCFGGYDGGYRNDFHEFNFETGTWTLVSATGRVPRPRYRSSLVVHKNSCVLFGGHDGSRHLNDVFVFDFAQRAWTALAIEGPDPIPRDSHVAVVYSSSMYIFGGSSGTAMNDFYELNMETSQWQAMPSKGPPPGQRFCHAAAVYDSSLIIFGGYDGSSRLNDFKQFRFGQDEFELDIPESTLIPDLRMLVNNQIMSDIVFIVEDMPIYAHKILCMRCGYFKAMLTGEMLESRAREIVITDIRRPIFLAFLEYLYSDDIDVSVESAMELFVVADRYGVDRLKRICERRMLQSLCVDNAASILHAADLHNASVLRDQCLAFMLNNFDAVTKTAAFEEMGRTNVDLVFELLKRR</sequence>
<dbReference type="Pfam" id="PF01344">
    <property type="entry name" value="Kelch_1"/>
    <property type="match status" value="1"/>
</dbReference>
<feature type="domain" description="BTB" evidence="4">
    <location>
        <begin position="336"/>
        <end position="402"/>
    </location>
</feature>
<dbReference type="InterPro" id="IPR051568">
    <property type="entry name" value="LZTR1/Attractin"/>
</dbReference>
<gene>
    <name evidence="5" type="ORF">Poli38472_008993</name>
</gene>
<dbReference type="EMBL" id="SPLM01000038">
    <property type="protein sequence ID" value="TMW64826.1"/>
    <property type="molecule type" value="Genomic_DNA"/>
</dbReference>
<dbReference type="SMART" id="SM00225">
    <property type="entry name" value="BTB"/>
    <property type="match status" value="1"/>
</dbReference>
<evidence type="ECO:0000256" key="2">
    <source>
        <dbReference type="ARBA" id="ARBA00022441"/>
    </source>
</evidence>
<dbReference type="InterPro" id="IPR056423">
    <property type="entry name" value="BACK_BPM_SPOP"/>
</dbReference>
<dbReference type="Proteomes" id="UP000794436">
    <property type="component" value="Unassembled WGS sequence"/>
</dbReference>
<dbReference type="Pfam" id="PF24681">
    <property type="entry name" value="Kelch_KLHDC2_KLHL20_DRC7"/>
    <property type="match status" value="1"/>
</dbReference>
<dbReference type="PANTHER" id="PTHR46376:SF1">
    <property type="entry name" value="LEUCINE-ZIPPER-LIKE TRANSCRIPTIONAL REGULATOR 1"/>
    <property type="match status" value="1"/>
</dbReference>
<evidence type="ECO:0000256" key="3">
    <source>
        <dbReference type="ARBA" id="ARBA00022737"/>
    </source>
</evidence>
<evidence type="ECO:0000313" key="5">
    <source>
        <dbReference type="EMBL" id="TMW64826.1"/>
    </source>
</evidence>
<dbReference type="GO" id="GO:0005794">
    <property type="term" value="C:Golgi apparatus"/>
    <property type="evidence" value="ECO:0007669"/>
    <property type="project" value="TreeGrafter"/>
</dbReference>
<keyword evidence="6" id="KW-1185">Reference proteome</keyword>
<dbReference type="OrthoDB" id="10251809at2759"/>
<dbReference type="AlphaFoldDB" id="A0A8K1CLD1"/>
<proteinExistence type="inferred from homology"/>
<evidence type="ECO:0000259" key="4">
    <source>
        <dbReference type="PROSITE" id="PS50097"/>
    </source>
</evidence>
<dbReference type="Gene3D" id="3.30.710.10">
    <property type="entry name" value="Potassium Channel Kv1.1, Chain A"/>
    <property type="match status" value="1"/>
</dbReference>
<evidence type="ECO:0000313" key="6">
    <source>
        <dbReference type="Proteomes" id="UP000794436"/>
    </source>
</evidence>